<dbReference type="EMBL" id="JANPWB010000003">
    <property type="protein sequence ID" value="KAJ1198051.1"/>
    <property type="molecule type" value="Genomic_DNA"/>
</dbReference>
<protein>
    <submittedName>
        <fullName evidence="1">Uncharacterized protein</fullName>
    </submittedName>
</protein>
<proteinExistence type="predicted"/>
<evidence type="ECO:0000313" key="2">
    <source>
        <dbReference type="Proteomes" id="UP001066276"/>
    </source>
</evidence>
<dbReference type="Proteomes" id="UP001066276">
    <property type="component" value="Chromosome 2_1"/>
</dbReference>
<evidence type="ECO:0000313" key="1">
    <source>
        <dbReference type="EMBL" id="KAJ1198051.1"/>
    </source>
</evidence>
<accession>A0AAV7VB26</accession>
<dbReference type="AlphaFoldDB" id="A0AAV7VB26"/>
<name>A0AAV7VB26_PLEWA</name>
<gene>
    <name evidence="1" type="ORF">NDU88_001895</name>
</gene>
<keyword evidence="2" id="KW-1185">Reference proteome</keyword>
<comment type="caution">
    <text evidence="1">The sequence shown here is derived from an EMBL/GenBank/DDBJ whole genome shotgun (WGS) entry which is preliminary data.</text>
</comment>
<reference evidence="1" key="1">
    <citation type="journal article" date="2022" name="bioRxiv">
        <title>Sequencing and chromosome-scale assembly of the giantPleurodeles waltlgenome.</title>
        <authorList>
            <person name="Brown T."/>
            <person name="Elewa A."/>
            <person name="Iarovenko S."/>
            <person name="Subramanian E."/>
            <person name="Araus A.J."/>
            <person name="Petzold A."/>
            <person name="Susuki M."/>
            <person name="Suzuki K.-i.T."/>
            <person name="Hayashi T."/>
            <person name="Toyoda A."/>
            <person name="Oliveira C."/>
            <person name="Osipova E."/>
            <person name="Leigh N.D."/>
            <person name="Simon A."/>
            <person name="Yun M.H."/>
        </authorList>
    </citation>
    <scope>NUCLEOTIDE SEQUENCE</scope>
    <source>
        <strain evidence="1">20211129_DDA</strain>
        <tissue evidence="1">Liver</tissue>
    </source>
</reference>
<organism evidence="1 2">
    <name type="scientific">Pleurodeles waltl</name>
    <name type="common">Iberian ribbed newt</name>
    <dbReference type="NCBI Taxonomy" id="8319"/>
    <lineage>
        <taxon>Eukaryota</taxon>
        <taxon>Metazoa</taxon>
        <taxon>Chordata</taxon>
        <taxon>Craniata</taxon>
        <taxon>Vertebrata</taxon>
        <taxon>Euteleostomi</taxon>
        <taxon>Amphibia</taxon>
        <taxon>Batrachia</taxon>
        <taxon>Caudata</taxon>
        <taxon>Salamandroidea</taxon>
        <taxon>Salamandridae</taxon>
        <taxon>Pleurodelinae</taxon>
        <taxon>Pleurodeles</taxon>
    </lineage>
</organism>
<sequence length="127" mass="14328">MRAKGRKLRAGHTNDWGSHRETYADYYDNFYASGTDISAADCKDFLRDIQLQELQKDERDALEAVMIEEEVTLVLEDLQTGNAAGQNGIPVELYKGMATVIASPLLEILNFLKKPETKAAYQQTKEQ</sequence>